<dbReference type="EMBL" id="FOMI01000003">
    <property type="protein sequence ID" value="SFD05456.1"/>
    <property type="molecule type" value="Genomic_DNA"/>
</dbReference>
<dbReference type="RefSeq" id="WP_092850414.1">
    <property type="nucleotide sequence ID" value="NZ_FOMI01000003.1"/>
</dbReference>
<protein>
    <submittedName>
        <fullName evidence="1">Plasmid stabilization system protein ParE</fullName>
    </submittedName>
</protein>
<gene>
    <name evidence="1" type="ORF">SAMN04487987_103232</name>
</gene>
<dbReference type="AlphaFoldDB" id="A0A1I1P6Z6"/>
<keyword evidence="2" id="KW-1185">Reference proteome</keyword>
<dbReference type="Gene3D" id="3.30.2310.20">
    <property type="entry name" value="RelE-like"/>
    <property type="match status" value="1"/>
</dbReference>
<evidence type="ECO:0000313" key="1">
    <source>
        <dbReference type="EMBL" id="SFD05456.1"/>
    </source>
</evidence>
<evidence type="ECO:0000313" key="2">
    <source>
        <dbReference type="Proteomes" id="UP000199439"/>
    </source>
</evidence>
<dbReference type="InterPro" id="IPR035093">
    <property type="entry name" value="RelE/ParE_toxin_dom_sf"/>
</dbReference>
<dbReference type="STRING" id="870482.SAMN04487987_103232"/>
<dbReference type="Proteomes" id="UP000199439">
    <property type="component" value="Unassembled WGS sequence"/>
</dbReference>
<organism evidence="1 2">
    <name type="scientific">Algibacter pectinivorans</name>
    <dbReference type="NCBI Taxonomy" id="870482"/>
    <lineage>
        <taxon>Bacteria</taxon>
        <taxon>Pseudomonadati</taxon>
        <taxon>Bacteroidota</taxon>
        <taxon>Flavobacteriia</taxon>
        <taxon>Flavobacteriales</taxon>
        <taxon>Flavobacteriaceae</taxon>
        <taxon>Algibacter</taxon>
    </lineage>
</organism>
<dbReference type="OrthoDB" id="1098070at2"/>
<reference evidence="2" key="1">
    <citation type="submission" date="2016-10" db="EMBL/GenBank/DDBJ databases">
        <authorList>
            <person name="Varghese N."/>
            <person name="Submissions S."/>
        </authorList>
    </citation>
    <scope>NUCLEOTIDE SEQUENCE [LARGE SCALE GENOMIC DNA]</scope>
    <source>
        <strain evidence="2">DSM 25730</strain>
    </source>
</reference>
<name>A0A1I1P6Z6_9FLAO</name>
<sequence length="100" mass="11789">MESVYKVLWTDHAISELKDTITYLETHWTNKELVNFSNKLDHTIELISKTPEIFPNALSKIEIRRAVVDKHNTLYYRKNNNSIEIISLFANKQDPTKKKI</sequence>
<proteinExistence type="predicted"/>
<accession>A0A1I1P6Z6</accession>